<keyword evidence="8 10" id="KW-0333">Golgi apparatus</keyword>
<reference evidence="11 12" key="1">
    <citation type="submission" date="2019-09" db="EMBL/GenBank/DDBJ databases">
        <title>Bird 10,000 Genomes (B10K) Project - Family phase.</title>
        <authorList>
            <person name="Zhang G."/>
        </authorList>
    </citation>
    <scope>NUCLEOTIDE SEQUENCE [LARGE SCALE GENOMIC DNA]</scope>
    <source>
        <strain evidence="11">B10K-DU-001-43</strain>
        <tissue evidence="11">Muscle</tissue>
    </source>
</reference>
<evidence type="ECO:0000313" key="11">
    <source>
        <dbReference type="EMBL" id="NXK91087.1"/>
    </source>
</evidence>
<evidence type="ECO:0000256" key="4">
    <source>
        <dbReference type="ARBA" id="ARBA00022679"/>
    </source>
</evidence>
<dbReference type="InterPro" id="IPR002659">
    <property type="entry name" value="Glyco_trans_31"/>
</dbReference>
<dbReference type="PANTHER" id="PTHR11214">
    <property type="entry name" value="BETA-1,3-N-ACETYLGLUCOSAMINYLTRANSFERASE"/>
    <property type="match status" value="1"/>
</dbReference>
<evidence type="ECO:0000256" key="5">
    <source>
        <dbReference type="ARBA" id="ARBA00022692"/>
    </source>
</evidence>
<evidence type="ECO:0000256" key="9">
    <source>
        <dbReference type="ARBA" id="ARBA00023136"/>
    </source>
</evidence>
<keyword evidence="3 10" id="KW-0328">Glycosyltransferase</keyword>
<keyword evidence="7" id="KW-1133">Transmembrane helix</keyword>
<sequence>APRSQDALLREWGLHGDLLQGDFADSYSDLTRKTLFLLRWAVACCAAAPFVLKADDDTALLPSSIATYLRAPRTPRRLYLGRVHWGVAPRRDPRSPHHVPRG</sequence>
<keyword evidence="4 11" id="KW-0808">Transferase</keyword>
<comment type="caution">
    <text evidence="11">The sequence shown here is derived from an EMBL/GenBank/DDBJ whole genome shotgun (WGS) entry which is preliminary data.</text>
</comment>
<dbReference type="Gene3D" id="3.90.550.50">
    <property type="match status" value="1"/>
</dbReference>
<evidence type="ECO:0000256" key="6">
    <source>
        <dbReference type="ARBA" id="ARBA00022968"/>
    </source>
</evidence>
<proteinExistence type="inferred from homology"/>
<feature type="non-terminal residue" evidence="11">
    <location>
        <position position="102"/>
    </location>
</feature>
<dbReference type="GO" id="GO:0016758">
    <property type="term" value="F:hexosyltransferase activity"/>
    <property type="evidence" value="ECO:0007669"/>
    <property type="project" value="InterPro"/>
</dbReference>
<dbReference type="GO" id="GO:0006493">
    <property type="term" value="P:protein O-linked glycosylation"/>
    <property type="evidence" value="ECO:0007669"/>
    <property type="project" value="TreeGrafter"/>
</dbReference>
<dbReference type="Proteomes" id="UP000520463">
    <property type="component" value="Unassembled WGS sequence"/>
</dbReference>
<evidence type="ECO:0000256" key="2">
    <source>
        <dbReference type="ARBA" id="ARBA00008661"/>
    </source>
</evidence>
<accession>A0A7L0NCY4</accession>
<dbReference type="OrthoDB" id="2139606at2759"/>
<dbReference type="GO" id="GO:0000139">
    <property type="term" value="C:Golgi membrane"/>
    <property type="evidence" value="ECO:0007669"/>
    <property type="project" value="UniProtKB-SubCell"/>
</dbReference>
<evidence type="ECO:0000256" key="10">
    <source>
        <dbReference type="RuleBase" id="RU363063"/>
    </source>
</evidence>
<dbReference type="PANTHER" id="PTHR11214:SF378">
    <property type="entry name" value="BETA-1,3-GALACTOSYLTRANSFERASE 4"/>
    <property type="match status" value="1"/>
</dbReference>
<keyword evidence="6" id="KW-0735">Signal-anchor</keyword>
<keyword evidence="12" id="KW-1185">Reference proteome</keyword>
<evidence type="ECO:0000256" key="8">
    <source>
        <dbReference type="ARBA" id="ARBA00023034"/>
    </source>
</evidence>
<evidence type="ECO:0000256" key="3">
    <source>
        <dbReference type="ARBA" id="ARBA00022676"/>
    </source>
</evidence>
<dbReference type="AlphaFoldDB" id="A0A7L0NCY4"/>
<protein>
    <recommendedName>
        <fullName evidence="10">Hexosyltransferase</fullName>
        <ecNumber evidence="10">2.4.1.-</ecNumber>
    </recommendedName>
</protein>
<evidence type="ECO:0000256" key="7">
    <source>
        <dbReference type="ARBA" id="ARBA00022989"/>
    </source>
</evidence>
<dbReference type="EC" id="2.4.1.-" evidence="10"/>
<comment type="subcellular location">
    <subcellularLocation>
        <location evidence="1 10">Golgi apparatus membrane</location>
        <topology evidence="1 10">Single-pass type II membrane protein</topology>
    </subcellularLocation>
</comment>
<dbReference type="Pfam" id="PF01762">
    <property type="entry name" value="Galactosyl_T"/>
    <property type="match status" value="1"/>
</dbReference>
<comment type="similarity">
    <text evidence="2 10">Belongs to the glycosyltransferase 31 family.</text>
</comment>
<keyword evidence="9" id="KW-0472">Membrane</keyword>
<keyword evidence="5" id="KW-0812">Transmembrane</keyword>
<feature type="non-terminal residue" evidence="11">
    <location>
        <position position="1"/>
    </location>
</feature>
<organism evidence="11 12">
    <name type="scientific">Formicarius rufipectus</name>
    <dbReference type="NCBI Taxonomy" id="1118560"/>
    <lineage>
        <taxon>Eukaryota</taxon>
        <taxon>Metazoa</taxon>
        <taxon>Chordata</taxon>
        <taxon>Craniata</taxon>
        <taxon>Vertebrata</taxon>
        <taxon>Euteleostomi</taxon>
        <taxon>Archelosauria</taxon>
        <taxon>Archosauria</taxon>
        <taxon>Dinosauria</taxon>
        <taxon>Saurischia</taxon>
        <taxon>Theropoda</taxon>
        <taxon>Coelurosauria</taxon>
        <taxon>Aves</taxon>
        <taxon>Neognathae</taxon>
        <taxon>Neoaves</taxon>
        <taxon>Telluraves</taxon>
        <taxon>Australaves</taxon>
        <taxon>Passeriformes</taxon>
        <taxon>Formicariidae</taxon>
        <taxon>Formicarius</taxon>
    </lineage>
</organism>
<evidence type="ECO:0000256" key="1">
    <source>
        <dbReference type="ARBA" id="ARBA00004323"/>
    </source>
</evidence>
<dbReference type="EMBL" id="VXAU01002639">
    <property type="protein sequence ID" value="NXK91087.1"/>
    <property type="molecule type" value="Genomic_DNA"/>
</dbReference>
<name>A0A7L0NCY4_9PASS</name>
<evidence type="ECO:0000313" key="12">
    <source>
        <dbReference type="Proteomes" id="UP000520463"/>
    </source>
</evidence>
<gene>
    <name evidence="11" type="primary">B3gnt5b</name>
    <name evidence="11" type="ORF">FORRUF_R14854</name>
</gene>